<keyword evidence="1" id="KW-1133">Transmembrane helix</keyword>
<dbReference type="EMBL" id="CP030050">
    <property type="protein sequence ID" value="QOZ66366.1"/>
    <property type="molecule type" value="Genomic_DNA"/>
</dbReference>
<accession>A0AAE7NIY8</accession>
<name>A0AAE7NIY8_9BRAD</name>
<keyword evidence="1" id="KW-0472">Membrane</keyword>
<dbReference type="AlphaFoldDB" id="A0AAE7NIY8"/>
<protein>
    <submittedName>
        <fullName evidence="2">Uncharacterized protein</fullName>
    </submittedName>
</protein>
<gene>
    <name evidence="2" type="ORF">WN72_08055</name>
</gene>
<dbReference type="Pfam" id="PF06055">
    <property type="entry name" value="ExoD"/>
    <property type="match status" value="1"/>
</dbReference>
<reference evidence="2 3" key="1">
    <citation type="submission" date="2018-06" db="EMBL/GenBank/DDBJ databases">
        <title>Comparative genomics of Bradyrhizobium nodulating Arachidis hypogaea.</title>
        <authorList>
            <person name="Li Y."/>
        </authorList>
    </citation>
    <scope>NUCLEOTIDE SEQUENCE [LARGE SCALE GENOMIC DNA]</scope>
    <source>
        <strain evidence="2 3">CCBAU 051107</strain>
    </source>
</reference>
<keyword evidence="1" id="KW-0812">Transmembrane</keyword>
<feature type="transmembrane region" description="Helical" evidence="1">
    <location>
        <begin position="34"/>
        <end position="66"/>
    </location>
</feature>
<dbReference type="Proteomes" id="UP000594015">
    <property type="component" value="Chromosome"/>
</dbReference>
<evidence type="ECO:0000256" key="1">
    <source>
        <dbReference type="SAM" id="Phobius"/>
    </source>
</evidence>
<organism evidence="2 3">
    <name type="scientific">Bradyrhizobium arachidis</name>
    <dbReference type="NCBI Taxonomy" id="858423"/>
    <lineage>
        <taxon>Bacteria</taxon>
        <taxon>Pseudomonadati</taxon>
        <taxon>Pseudomonadota</taxon>
        <taxon>Alphaproteobacteria</taxon>
        <taxon>Hyphomicrobiales</taxon>
        <taxon>Nitrobacteraceae</taxon>
        <taxon>Bradyrhizobium</taxon>
    </lineage>
</organism>
<dbReference type="InterPro" id="IPR010331">
    <property type="entry name" value="ExoD"/>
</dbReference>
<evidence type="ECO:0000313" key="3">
    <source>
        <dbReference type="Proteomes" id="UP000594015"/>
    </source>
</evidence>
<sequence length="110" mass="12092">MLWCSDPYRCSDILRRWFIHGGAPVGGNQAPGRLVVVLSATLVFIPIPLSNVVPALVIALISLAYLEEDGVLSLDRLAGRRHLCGRDGGSLADGRRRKMDHRSLVATCRW</sequence>
<dbReference type="KEGG" id="barh:WN72_08055"/>
<proteinExistence type="predicted"/>
<evidence type="ECO:0000313" key="2">
    <source>
        <dbReference type="EMBL" id="QOZ66366.1"/>
    </source>
</evidence>